<dbReference type="PROSITE" id="PS51257">
    <property type="entry name" value="PROKAR_LIPOPROTEIN"/>
    <property type="match status" value="1"/>
</dbReference>
<dbReference type="OrthoDB" id="886082at2"/>
<dbReference type="RefSeq" id="WP_088844442.1">
    <property type="nucleotide sequence ID" value="NZ_FYEW01000002.1"/>
</dbReference>
<protein>
    <recommendedName>
        <fullName evidence="4">Lipoprotein</fullName>
    </recommendedName>
</protein>
<feature type="signal peptide" evidence="1">
    <location>
        <begin position="1"/>
        <end position="24"/>
    </location>
</feature>
<feature type="chain" id="PRO_5012239609" description="Lipoprotein" evidence="1">
    <location>
        <begin position="25"/>
        <end position="136"/>
    </location>
</feature>
<accession>A0A212UD02</accession>
<dbReference type="Proteomes" id="UP000198131">
    <property type="component" value="Unassembled WGS sequence"/>
</dbReference>
<evidence type="ECO:0000313" key="2">
    <source>
        <dbReference type="EMBL" id="SNC75981.1"/>
    </source>
</evidence>
<name>A0A212UD02_9BACT</name>
<evidence type="ECO:0000256" key="1">
    <source>
        <dbReference type="SAM" id="SignalP"/>
    </source>
</evidence>
<evidence type="ECO:0000313" key="3">
    <source>
        <dbReference type="Proteomes" id="UP000198131"/>
    </source>
</evidence>
<gene>
    <name evidence="2" type="ORF">SAMN06265337_3152</name>
</gene>
<keyword evidence="1" id="KW-0732">Signal</keyword>
<proteinExistence type="predicted"/>
<dbReference type="AlphaFoldDB" id="A0A212UD02"/>
<sequence>MKKLFRAPAVLALATALLSSCSITQEPASPKSVVQTANNVPCETCPPVDPPSDGNGGECVAPTQTIKDRIRAYVVKNVPLMHWTRVTTITPPDGITYGLGCGGVYMFSVDIIDEYGRSTYASGTYDSGTGQYTLTK</sequence>
<dbReference type="EMBL" id="FYEW01000002">
    <property type="protein sequence ID" value="SNC75981.1"/>
    <property type="molecule type" value="Genomic_DNA"/>
</dbReference>
<reference evidence="3" key="1">
    <citation type="submission" date="2017-06" db="EMBL/GenBank/DDBJ databases">
        <authorList>
            <person name="Varghese N."/>
            <person name="Submissions S."/>
        </authorList>
    </citation>
    <scope>NUCLEOTIDE SEQUENCE [LARGE SCALE GENOMIC DNA]</scope>
    <source>
        <strain evidence="3">DSM 11116</strain>
    </source>
</reference>
<keyword evidence="3" id="KW-1185">Reference proteome</keyword>
<organism evidence="2 3">
    <name type="scientific">Hymenobacter gelipurpurascens</name>
    <dbReference type="NCBI Taxonomy" id="89968"/>
    <lineage>
        <taxon>Bacteria</taxon>
        <taxon>Pseudomonadati</taxon>
        <taxon>Bacteroidota</taxon>
        <taxon>Cytophagia</taxon>
        <taxon>Cytophagales</taxon>
        <taxon>Hymenobacteraceae</taxon>
        <taxon>Hymenobacter</taxon>
    </lineage>
</organism>
<evidence type="ECO:0008006" key="4">
    <source>
        <dbReference type="Google" id="ProtNLM"/>
    </source>
</evidence>